<feature type="compositionally biased region" description="Basic residues" evidence="7">
    <location>
        <begin position="295"/>
        <end position="304"/>
    </location>
</feature>
<name>A0AAD6Y2T5_9AGAR</name>
<dbReference type="Gene3D" id="1.10.8.60">
    <property type="match status" value="1"/>
</dbReference>
<keyword evidence="4 6" id="KW-0067">ATP-binding</keyword>
<dbReference type="InterPro" id="IPR003593">
    <property type="entry name" value="AAA+_ATPase"/>
</dbReference>
<evidence type="ECO:0000313" key="9">
    <source>
        <dbReference type="EMBL" id="KAJ7191788.1"/>
    </source>
</evidence>
<evidence type="ECO:0000256" key="2">
    <source>
        <dbReference type="ARBA" id="ARBA00022741"/>
    </source>
</evidence>
<keyword evidence="3" id="KW-0472">Membrane</keyword>
<dbReference type="Proteomes" id="UP001219525">
    <property type="component" value="Unassembled WGS sequence"/>
</dbReference>
<dbReference type="PANTHER" id="PTHR45644:SF56">
    <property type="entry name" value="AAA ATPASE, PUTATIVE (AFU_ORTHOLOGUE AFUA_2G12920)-RELATED"/>
    <property type="match status" value="1"/>
</dbReference>
<dbReference type="SMART" id="SM00382">
    <property type="entry name" value="AAA"/>
    <property type="match status" value="1"/>
</dbReference>
<sequence>MYSSIVSLSTTLDNVCIDPEIIQSLKDIVSLPLLHPAIFKIGILARESIGGVLLYGPPGTGKTMVCRALARECGARMLQVRPSDVMDEWLGNSEKLARNVFNLAHRLAPCVIFFDEIDSLFRSRTSGDSGHHTARNIAMDGLQSAQKNRDGGIVVVGATNRPFDLDEAVLRRLPARFQVKLPDEAGRKAILQVHLEGEAFPEVQLDDLARKTDGYSGSDLKNLCVCAATEAAKESVMNATTDGTGRPELPTRVISPKHFEHALTQVSRSTRPSPELDRWQKSFSRRPSVEENVHGSKKIKYTGM</sequence>
<keyword evidence="10" id="KW-1185">Reference proteome</keyword>
<comment type="caution">
    <text evidence="9">The sequence shown here is derived from an EMBL/GenBank/DDBJ whole genome shotgun (WGS) entry which is preliminary data.</text>
</comment>
<dbReference type="Gene3D" id="3.40.50.300">
    <property type="entry name" value="P-loop containing nucleotide triphosphate hydrolases"/>
    <property type="match status" value="1"/>
</dbReference>
<dbReference type="GO" id="GO:0016887">
    <property type="term" value="F:ATP hydrolysis activity"/>
    <property type="evidence" value="ECO:0007669"/>
    <property type="project" value="InterPro"/>
</dbReference>
<dbReference type="GO" id="GO:0005524">
    <property type="term" value="F:ATP binding"/>
    <property type="evidence" value="ECO:0007669"/>
    <property type="project" value="UniProtKB-KW"/>
</dbReference>
<comment type="similarity">
    <text evidence="6">Belongs to the AAA ATPase family.</text>
</comment>
<dbReference type="EMBL" id="JARJCW010000128">
    <property type="protein sequence ID" value="KAJ7191788.1"/>
    <property type="molecule type" value="Genomic_DNA"/>
</dbReference>
<evidence type="ECO:0000256" key="4">
    <source>
        <dbReference type="ARBA" id="ARBA00022840"/>
    </source>
</evidence>
<dbReference type="GO" id="GO:0005741">
    <property type="term" value="C:mitochondrial outer membrane"/>
    <property type="evidence" value="ECO:0007669"/>
    <property type="project" value="UniProtKB-SubCell"/>
</dbReference>
<evidence type="ECO:0000259" key="8">
    <source>
        <dbReference type="SMART" id="SM00382"/>
    </source>
</evidence>
<evidence type="ECO:0000256" key="5">
    <source>
        <dbReference type="ARBA" id="ARBA00023128"/>
    </source>
</evidence>
<dbReference type="Pfam" id="PF17862">
    <property type="entry name" value="AAA_lid_3"/>
    <property type="match status" value="1"/>
</dbReference>
<dbReference type="InterPro" id="IPR003960">
    <property type="entry name" value="ATPase_AAA_CS"/>
</dbReference>
<dbReference type="PANTHER" id="PTHR45644">
    <property type="entry name" value="AAA ATPASE, PUTATIVE (AFU_ORTHOLOGUE AFUA_2G12920)-RELATED-RELATED"/>
    <property type="match status" value="1"/>
</dbReference>
<evidence type="ECO:0000256" key="7">
    <source>
        <dbReference type="SAM" id="MobiDB-lite"/>
    </source>
</evidence>
<evidence type="ECO:0000256" key="1">
    <source>
        <dbReference type="ARBA" id="ARBA00004572"/>
    </source>
</evidence>
<proteinExistence type="inferred from homology"/>
<organism evidence="9 10">
    <name type="scientific">Mycena pura</name>
    <dbReference type="NCBI Taxonomy" id="153505"/>
    <lineage>
        <taxon>Eukaryota</taxon>
        <taxon>Fungi</taxon>
        <taxon>Dikarya</taxon>
        <taxon>Basidiomycota</taxon>
        <taxon>Agaricomycotina</taxon>
        <taxon>Agaricomycetes</taxon>
        <taxon>Agaricomycetidae</taxon>
        <taxon>Agaricales</taxon>
        <taxon>Marasmiineae</taxon>
        <taxon>Mycenaceae</taxon>
        <taxon>Mycena</taxon>
    </lineage>
</organism>
<dbReference type="InterPro" id="IPR003959">
    <property type="entry name" value="ATPase_AAA_core"/>
</dbReference>
<accession>A0AAD6Y2T5</accession>
<dbReference type="InterPro" id="IPR027417">
    <property type="entry name" value="P-loop_NTPase"/>
</dbReference>
<dbReference type="SUPFAM" id="SSF52540">
    <property type="entry name" value="P-loop containing nucleoside triphosphate hydrolases"/>
    <property type="match status" value="1"/>
</dbReference>
<evidence type="ECO:0000256" key="3">
    <source>
        <dbReference type="ARBA" id="ARBA00022787"/>
    </source>
</evidence>
<feature type="region of interest" description="Disordered" evidence="7">
    <location>
        <begin position="267"/>
        <end position="304"/>
    </location>
</feature>
<dbReference type="InterPro" id="IPR041569">
    <property type="entry name" value="AAA_lid_3"/>
</dbReference>
<keyword evidence="3" id="KW-1000">Mitochondrion outer membrane</keyword>
<evidence type="ECO:0000313" key="10">
    <source>
        <dbReference type="Proteomes" id="UP001219525"/>
    </source>
</evidence>
<dbReference type="PROSITE" id="PS00674">
    <property type="entry name" value="AAA"/>
    <property type="match status" value="1"/>
</dbReference>
<protein>
    <submittedName>
        <fullName evidence="9">P-loop containing nucleoside triphosphate hydrolase protein</fullName>
    </submittedName>
</protein>
<evidence type="ECO:0000256" key="6">
    <source>
        <dbReference type="RuleBase" id="RU003651"/>
    </source>
</evidence>
<keyword evidence="5" id="KW-0496">Mitochondrion</keyword>
<keyword evidence="2 6" id="KW-0547">Nucleotide-binding</keyword>
<keyword evidence="9" id="KW-0378">Hydrolase</keyword>
<comment type="subcellular location">
    <subcellularLocation>
        <location evidence="1">Mitochondrion outer membrane</location>
        <topology evidence="1">Single-pass membrane protein</topology>
    </subcellularLocation>
</comment>
<dbReference type="Pfam" id="PF00004">
    <property type="entry name" value="AAA"/>
    <property type="match status" value="1"/>
</dbReference>
<gene>
    <name evidence="9" type="ORF">GGX14DRAFT_380768</name>
</gene>
<feature type="domain" description="AAA+ ATPase" evidence="8">
    <location>
        <begin position="48"/>
        <end position="183"/>
    </location>
</feature>
<dbReference type="InterPro" id="IPR051701">
    <property type="entry name" value="Mito_OM_Translocase_MSP1"/>
</dbReference>
<dbReference type="AlphaFoldDB" id="A0AAD6Y2T5"/>
<reference evidence="9" key="1">
    <citation type="submission" date="2023-03" db="EMBL/GenBank/DDBJ databases">
        <title>Massive genome expansion in bonnet fungi (Mycena s.s.) driven by repeated elements and novel gene families across ecological guilds.</title>
        <authorList>
            <consortium name="Lawrence Berkeley National Laboratory"/>
            <person name="Harder C.B."/>
            <person name="Miyauchi S."/>
            <person name="Viragh M."/>
            <person name="Kuo A."/>
            <person name="Thoen E."/>
            <person name="Andreopoulos B."/>
            <person name="Lu D."/>
            <person name="Skrede I."/>
            <person name="Drula E."/>
            <person name="Henrissat B."/>
            <person name="Morin E."/>
            <person name="Kohler A."/>
            <person name="Barry K."/>
            <person name="LaButti K."/>
            <person name="Morin E."/>
            <person name="Salamov A."/>
            <person name="Lipzen A."/>
            <person name="Mereny Z."/>
            <person name="Hegedus B."/>
            <person name="Baldrian P."/>
            <person name="Stursova M."/>
            <person name="Weitz H."/>
            <person name="Taylor A."/>
            <person name="Grigoriev I.V."/>
            <person name="Nagy L.G."/>
            <person name="Martin F."/>
            <person name="Kauserud H."/>
        </authorList>
    </citation>
    <scope>NUCLEOTIDE SEQUENCE</scope>
    <source>
        <strain evidence="9">9144</strain>
    </source>
</reference>